<dbReference type="Proteomes" id="UP000295497">
    <property type="component" value="Chromosome"/>
</dbReference>
<dbReference type="RefSeq" id="WP_129580027.1">
    <property type="nucleotide sequence ID" value="NZ_CP012672.1"/>
</dbReference>
<sequence>MSRALLNELKARQIAFLEARLVSEAAARDFRERLPAGVAALLATPLGELIDAGAVARALDALAAEESLRRAVRPAAAAALAALVEAARAERRRARELLPEGARDKLDRILEQPKLVPERLVREVLESAALDAVMRDVLYDTLKEFSEKVNPFFAEWGLPALLKRIAPFGLGGVGKAMGTLQGEFERRLEPEIRRFLQGFSRTAMRQVHDILVARGDTPEFVGLRKHVAAWVLEQEICALVGQLDAKSSALAEELGADVAAQVLRDRPVRARTREAIAAFVAAHAREPLGEVLGRFGIAPALDVDALAAALWPLVRSACATGPVRAWLASVVEEFFDGLPEGIEPSA</sequence>
<evidence type="ECO:0000313" key="1">
    <source>
        <dbReference type="EMBL" id="AUX37393.1"/>
    </source>
</evidence>
<gene>
    <name evidence="1" type="ORF">SOCE836_096160</name>
</gene>
<reference evidence="1 2" key="1">
    <citation type="submission" date="2015-09" db="EMBL/GenBank/DDBJ databases">
        <title>Sorangium comparison.</title>
        <authorList>
            <person name="Zaburannyi N."/>
            <person name="Bunk B."/>
            <person name="Overmann J."/>
            <person name="Mueller R."/>
        </authorList>
    </citation>
    <scope>NUCLEOTIDE SEQUENCE [LARGE SCALE GENOMIC DNA]</scope>
    <source>
        <strain evidence="1 2">So ce836</strain>
    </source>
</reference>
<organism evidence="1 2">
    <name type="scientific">Sorangium cellulosum</name>
    <name type="common">Polyangium cellulosum</name>
    <dbReference type="NCBI Taxonomy" id="56"/>
    <lineage>
        <taxon>Bacteria</taxon>
        <taxon>Pseudomonadati</taxon>
        <taxon>Myxococcota</taxon>
        <taxon>Polyangia</taxon>
        <taxon>Polyangiales</taxon>
        <taxon>Polyangiaceae</taxon>
        <taxon>Sorangium</taxon>
    </lineage>
</organism>
<proteinExistence type="predicted"/>
<name>A0A4P2R5U0_SORCE</name>
<evidence type="ECO:0000313" key="2">
    <source>
        <dbReference type="Proteomes" id="UP000295497"/>
    </source>
</evidence>
<accession>A0A4P2R5U0</accession>
<dbReference type="AlphaFoldDB" id="A0A4P2R5U0"/>
<dbReference type="EMBL" id="CP012672">
    <property type="protein sequence ID" value="AUX37393.1"/>
    <property type="molecule type" value="Genomic_DNA"/>
</dbReference>
<protein>
    <submittedName>
        <fullName evidence="1">Uncharacterized protein</fullName>
    </submittedName>
</protein>